<keyword evidence="8" id="KW-1185">Reference proteome</keyword>
<reference evidence="7" key="2">
    <citation type="journal article" date="2023" name="IMA Fungus">
        <title>Comparative genomic study of the Penicillium genus elucidates a diverse pangenome and 15 lateral gene transfer events.</title>
        <authorList>
            <person name="Petersen C."/>
            <person name="Sorensen T."/>
            <person name="Nielsen M.R."/>
            <person name="Sondergaard T.E."/>
            <person name="Sorensen J.L."/>
            <person name="Fitzpatrick D.A."/>
            <person name="Frisvad J.C."/>
            <person name="Nielsen K.L."/>
        </authorList>
    </citation>
    <scope>NUCLEOTIDE SEQUENCE</scope>
    <source>
        <strain evidence="7">IBT 34128</strain>
    </source>
</reference>
<accession>A0A9W9F9I0</accession>
<name>A0A9W9F9I0_9EURO</name>
<dbReference type="PANTHER" id="PTHR19304">
    <property type="entry name" value="CYCLIC-AMP RESPONSE ELEMENT BINDING PROTEIN"/>
    <property type="match status" value="1"/>
</dbReference>
<sequence length="180" mass="20468">MTRRTQAQHPTTKDVTPQRARHLERNRVAANKCRLKKKQEHQQIQRRLSDETEKHDLLVAQIHGLREEMWELKNRMFQHVGCEDTHINHQLQTMTQNALLGSNSSLGRRPSSTFSVGTAWSDESPVEPPVEHDNLSIGDVAADLDASTLLTGYLDESLDDTLPDLMFDELIDPQSLQALP</sequence>
<dbReference type="GO" id="GO:0005634">
    <property type="term" value="C:nucleus"/>
    <property type="evidence" value="ECO:0007669"/>
    <property type="project" value="UniProtKB-SubCell"/>
</dbReference>
<dbReference type="PROSITE" id="PS00036">
    <property type="entry name" value="BZIP_BASIC"/>
    <property type="match status" value="1"/>
</dbReference>
<evidence type="ECO:0000313" key="7">
    <source>
        <dbReference type="EMBL" id="KAJ5096054.1"/>
    </source>
</evidence>
<keyword evidence="4" id="KW-0539">Nucleus</keyword>
<dbReference type="GeneID" id="81395160"/>
<comment type="subcellular location">
    <subcellularLocation>
        <location evidence="1">Nucleus</location>
    </subcellularLocation>
</comment>
<proteinExistence type="predicted"/>
<dbReference type="InterPro" id="IPR046347">
    <property type="entry name" value="bZIP_sf"/>
</dbReference>
<organism evidence="7 8">
    <name type="scientific">Penicillium alfredii</name>
    <dbReference type="NCBI Taxonomy" id="1506179"/>
    <lineage>
        <taxon>Eukaryota</taxon>
        <taxon>Fungi</taxon>
        <taxon>Dikarya</taxon>
        <taxon>Ascomycota</taxon>
        <taxon>Pezizomycotina</taxon>
        <taxon>Eurotiomycetes</taxon>
        <taxon>Eurotiomycetidae</taxon>
        <taxon>Eurotiales</taxon>
        <taxon>Aspergillaceae</taxon>
        <taxon>Penicillium</taxon>
    </lineage>
</organism>
<evidence type="ECO:0000256" key="5">
    <source>
        <dbReference type="SAM" id="MobiDB-lite"/>
    </source>
</evidence>
<dbReference type="AlphaFoldDB" id="A0A9W9F9I0"/>
<dbReference type="SMART" id="SM00338">
    <property type="entry name" value="BRLZ"/>
    <property type="match status" value="1"/>
</dbReference>
<evidence type="ECO:0000256" key="2">
    <source>
        <dbReference type="ARBA" id="ARBA00023015"/>
    </source>
</evidence>
<feature type="domain" description="BZIP" evidence="6">
    <location>
        <begin position="16"/>
        <end position="79"/>
    </location>
</feature>
<evidence type="ECO:0000256" key="1">
    <source>
        <dbReference type="ARBA" id="ARBA00004123"/>
    </source>
</evidence>
<protein>
    <recommendedName>
        <fullName evidence="6">BZIP domain-containing protein</fullName>
    </recommendedName>
</protein>
<dbReference type="RefSeq" id="XP_056511605.1">
    <property type="nucleotide sequence ID" value="XM_056655992.1"/>
</dbReference>
<dbReference type="Proteomes" id="UP001141434">
    <property type="component" value="Unassembled WGS sequence"/>
</dbReference>
<dbReference type="Pfam" id="PF07716">
    <property type="entry name" value="bZIP_2"/>
    <property type="match status" value="1"/>
</dbReference>
<dbReference type="Gene3D" id="1.20.5.170">
    <property type="match status" value="1"/>
</dbReference>
<reference evidence="7" key="1">
    <citation type="submission" date="2022-11" db="EMBL/GenBank/DDBJ databases">
        <authorList>
            <person name="Petersen C."/>
        </authorList>
    </citation>
    <scope>NUCLEOTIDE SEQUENCE</scope>
    <source>
        <strain evidence="7">IBT 34128</strain>
    </source>
</reference>
<feature type="region of interest" description="Disordered" evidence="5">
    <location>
        <begin position="111"/>
        <end position="130"/>
    </location>
</feature>
<evidence type="ECO:0000259" key="6">
    <source>
        <dbReference type="PROSITE" id="PS50217"/>
    </source>
</evidence>
<dbReference type="GO" id="GO:0003700">
    <property type="term" value="F:DNA-binding transcription factor activity"/>
    <property type="evidence" value="ECO:0007669"/>
    <property type="project" value="InterPro"/>
</dbReference>
<dbReference type="InterPro" id="IPR051027">
    <property type="entry name" value="bZIP_transcription_factors"/>
</dbReference>
<feature type="compositionally biased region" description="Polar residues" evidence="5">
    <location>
        <begin position="1"/>
        <end position="15"/>
    </location>
</feature>
<evidence type="ECO:0000313" key="8">
    <source>
        <dbReference type="Proteomes" id="UP001141434"/>
    </source>
</evidence>
<evidence type="ECO:0000256" key="4">
    <source>
        <dbReference type="ARBA" id="ARBA00023242"/>
    </source>
</evidence>
<dbReference type="InterPro" id="IPR004827">
    <property type="entry name" value="bZIP"/>
</dbReference>
<evidence type="ECO:0000256" key="3">
    <source>
        <dbReference type="ARBA" id="ARBA00023163"/>
    </source>
</evidence>
<gene>
    <name evidence="7" type="ORF">NUU61_005410</name>
</gene>
<dbReference type="OrthoDB" id="295274at2759"/>
<dbReference type="PROSITE" id="PS50217">
    <property type="entry name" value="BZIP"/>
    <property type="match status" value="1"/>
</dbReference>
<feature type="region of interest" description="Disordered" evidence="5">
    <location>
        <begin position="1"/>
        <end position="28"/>
    </location>
</feature>
<keyword evidence="3" id="KW-0804">Transcription</keyword>
<dbReference type="CDD" id="cd14687">
    <property type="entry name" value="bZIP_ATF2"/>
    <property type="match status" value="1"/>
</dbReference>
<comment type="caution">
    <text evidence="7">The sequence shown here is derived from an EMBL/GenBank/DDBJ whole genome shotgun (WGS) entry which is preliminary data.</text>
</comment>
<dbReference type="SUPFAM" id="SSF57959">
    <property type="entry name" value="Leucine zipper domain"/>
    <property type="match status" value="1"/>
</dbReference>
<keyword evidence="2" id="KW-0805">Transcription regulation</keyword>
<dbReference type="EMBL" id="JAPMSZ010000007">
    <property type="protein sequence ID" value="KAJ5096054.1"/>
    <property type="molecule type" value="Genomic_DNA"/>
</dbReference>